<feature type="domain" description="BAR" evidence="9">
    <location>
        <begin position="15"/>
        <end position="236"/>
    </location>
</feature>
<dbReference type="PROSITE" id="PS51021">
    <property type="entry name" value="BAR"/>
    <property type="match status" value="1"/>
</dbReference>
<dbReference type="GO" id="GO:0043332">
    <property type="term" value="C:mating projection tip"/>
    <property type="evidence" value="ECO:0007669"/>
    <property type="project" value="TreeGrafter"/>
</dbReference>
<dbReference type="CDD" id="cd00174">
    <property type="entry name" value="SH3"/>
    <property type="match status" value="1"/>
</dbReference>
<keyword evidence="2 5" id="KW-0728">SH3 domain</keyword>
<dbReference type="PANTHER" id="PTHR47174">
    <property type="entry name" value="BRIDGING INTEGRATOR 3"/>
    <property type="match status" value="1"/>
</dbReference>
<organism evidence="10 11">
    <name type="scientific">Heterostelium pallidum (strain ATCC 26659 / Pp 5 / PN500)</name>
    <name type="common">Cellular slime mold</name>
    <name type="synonym">Polysphondylium pallidum</name>
    <dbReference type="NCBI Taxonomy" id="670386"/>
    <lineage>
        <taxon>Eukaryota</taxon>
        <taxon>Amoebozoa</taxon>
        <taxon>Evosea</taxon>
        <taxon>Eumycetozoa</taxon>
        <taxon>Dictyostelia</taxon>
        <taxon>Acytosteliales</taxon>
        <taxon>Acytosteliaceae</taxon>
        <taxon>Heterostelium</taxon>
    </lineage>
</organism>
<dbReference type="AlphaFoldDB" id="D3BME2"/>
<dbReference type="GO" id="GO:0030036">
    <property type="term" value="P:actin cytoskeleton organization"/>
    <property type="evidence" value="ECO:0007669"/>
    <property type="project" value="UniProtKB-ARBA"/>
</dbReference>
<proteinExistence type="predicted"/>
<dbReference type="GO" id="GO:0008289">
    <property type="term" value="F:lipid binding"/>
    <property type="evidence" value="ECO:0007669"/>
    <property type="project" value="TreeGrafter"/>
</dbReference>
<keyword evidence="11" id="KW-1185">Reference proteome</keyword>
<dbReference type="Gene3D" id="1.20.1270.60">
    <property type="entry name" value="Arfaptin homology (AH) domain/BAR domain"/>
    <property type="match status" value="1"/>
</dbReference>
<dbReference type="FunCoup" id="D3BME2">
    <property type="interactions" value="156"/>
</dbReference>
<gene>
    <name evidence="10" type="ORF">PPL_12362</name>
</gene>
<name>D3BME2_HETP5</name>
<dbReference type="PRINTS" id="PR00452">
    <property type="entry name" value="SH3DOMAIN"/>
</dbReference>
<feature type="domain" description="SH3" evidence="8">
    <location>
        <begin position="312"/>
        <end position="368"/>
    </location>
</feature>
<dbReference type="SMART" id="SM00326">
    <property type="entry name" value="SH3"/>
    <property type="match status" value="1"/>
</dbReference>
<comment type="subcellular location">
    <subcellularLocation>
        <location evidence="1">Cytoplasm</location>
        <location evidence="1">Cytoskeleton</location>
    </subcellularLocation>
</comment>
<dbReference type="Proteomes" id="UP000001396">
    <property type="component" value="Unassembled WGS sequence"/>
</dbReference>
<dbReference type="OMA" id="KTSFART"/>
<reference evidence="10 11" key="1">
    <citation type="journal article" date="2011" name="Genome Res.">
        <title>Phylogeny-wide analysis of social amoeba genomes highlights ancient origins for complex intercellular communication.</title>
        <authorList>
            <person name="Heidel A.J."/>
            <person name="Lawal H.M."/>
            <person name="Felder M."/>
            <person name="Schilde C."/>
            <person name="Helps N.R."/>
            <person name="Tunggal B."/>
            <person name="Rivero F."/>
            <person name="John U."/>
            <person name="Schleicher M."/>
            <person name="Eichinger L."/>
            <person name="Platzer M."/>
            <person name="Noegel A.A."/>
            <person name="Schaap P."/>
            <person name="Gloeckner G."/>
        </authorList>
    </citation>
    <scope>NUCLEOTIDE SEQUENCE [LARGE SCALE GENOMIC DNA]</scope>
    <source>
        <strain evidence="11">ATCC 26659 / Pp 5 / PN500</strain>
    </source>
</reference>
<dbReference type="GO" id="GO:0015629">
    <property type="term" value="C:actin cytoskeleton"/>
    <property type="evidence" value="ECO:0007669"/>
    <property type="project" value="TreeGrafter"/>
</dbReference>
<dbReference type="PROSITE" id="PS50002">
    <property type="entry name" value="SH3"/>
    <property type="match status" value="1"/>
</dbReference>
<accession>D3BME2</accession>
<evidence type="ECO:0000256" key="7">
    <source>
        <dbReference type="SAM" id="MobiDB-lite"/>
    </source>
</evidence>
<dbReference type="EMBL" id="ADBJ01000043">
    <property type="protein sequence ID" value="EFA77154.1"/>
    <property type="molecule type" value="Genomic_DNA"/>
</dbReference>
<evidence type="ECO:0000256" key="2">
    <source>
        <dbReference type="ARBA" id="ARBA00022443"/>
    </source>
</evidence>
<keyword evidence="3" id="KW-0963">Cytoplasm</keyword>
<keyword evidence="6" id="KW-0175">Coiled coil</keyword>
<dbReference type="Pfam" id="PF14604">
    <property type="entry name" value="SH3_9"/>
    <property type="match status" value="1"/>
</dbReference>
<sequence>MDSFKTSFARTKQKLMTKTGHSDETIDVQYHYEKEKILAVEERLIRIQKNAKKINDLMKDLNKTMTDISSDTCDLYEATDKLFVPGTQIKEVASGYETHRKAYEDRTSESFNKPLAEYIAQYKEVKKRMEELTTRKVDMDRYKNELGKLREKATSSNSKNRLGPTEEKFKICKEGYESLHAELVRDLPILYEDKNPYFRFLLAALIKSQEDLYRAMASEWAHLPAMVSHINDTAGKDHPNVITPVNHSSASINIRDDPAFKSNASIKTKTTPEYTTTSGPLAKDIKDVRKPGEQPQIQTVTSPNPAYQYASAGQKKATAVYDFTALDSTELSFKAGDQITVFSCEGEWWEGEVHGVRGLVPANYVTLD</sequence>
<dbReference type="GO" id="GO:0051666">
    <property type="term" value="P:actin cortical patch localization"/>
    <property type="evidence" value="ECO:0007669"/>
    <property type="project" value="InterPro"/>
</dbReference>
<evidence type="ECO:0000313" key="11">
    <source>
        <dbReference type="Proteomes" id="UP000001396"/>
    </source>
</evidence>
<comment type="caution">
    <text evidence="10">The sequence shown here is derived from an EMBL/GenBank/DDBJ whole genome shotgun (WGS) entry which is preliminary data.</text>
</comment>
<dbReference type="SMART" id="SM00721">
    <property type="entry name" value="BAR"/>
    <property type="match status" value="1"/>
</dbReference>
<dbReference type="STRING" id="670386.D3BME2"/>
<dbReference type="InParanoid" id="D3BME2"/>
<evidence type="ECO:0000313" key="10">
    <source>
        <dbReference type="EMBL" id="EFA77154.1"/>
    </source>
</evidence>
<feature type="compositionally biased region" description="Basic and acidic residues" evidence="7">
    <location>
        <begin position="283"/>
        <end position="292"/>
    </location>
</feature>
<dbReference type="InterPro" id="IPR046982">
    <property type="entry name" value="BIN3/RVS161-like"/>
</dbReference>
<dbReference type="GO" id="GO:1990528">
    <property type="term" value="C:Rvs161p-Rvs167p complex"/>
    <property type="evidence" value="ECO:0007669"/>
    <property type="project" value="TreeGrafter"/>
</dbReference>
<dbReference type="InterPro" id="IPR027267">
    <property type="entry name" value="AH/BAR_dom_sf"/>
</dbReference>
<evidence type="ECO:0000259" key="9">
    <source>
        <dbReference type="PROSITE" id="PS51021"/>
    </source>
</evidence>
<dbReference type="InterPro" id="IPR036028">
    <property type="entry name" value="SH3-like_dom_sf"/>
</dbReference>
<dbReference type="RefSeq" id="XP_020429283.1">
    <property type="nucleotide sequence ID" value="XM_020583096.1"/>
</dbReference>
<evidence type="ECO:0000256" key="1">
    <source>
        <dbReference type="ARBA" id="ARBA00004245"/>
    </source>
</evidence>
<dbReference type="SUPFAM" id="SSF103657">
    <property type="entry name" value="BAR/IMD domain-like"/>
    <property type="match status" value="1"/>
</dbReference>
<evidence type="ECO:0000256" key="3">
    <source>
        <dbReference type="ARBA" id="ARBA00022490"/>
    </source>
</evidence>
<dbReference type="GO" id="GO:0031097">
    <property type="term" value="C:medial cortex"/>
    <property type="evidence" value="ECO:0007669"/>
    <property type="project" value="TreeGrafter"/>
</dbReference>
<keyword evidence="4" id="KW-0206">Cytoskeleton</keyword>
<protein>
    <submittedName>
        <fullName evidence="10">SH3 domain-containing protein</fullName>
    </submittedName>
</protein>
<dbReference type="GeneID" id="31367829"/>
<evidence type="ECO:0000256" key="4">
    <source>
        <dbReference type="ARBA" id="ARBA00023212"/>
    </source>
</evidence>
<dbReference type="GO" id="GO:0006897">
    <property type="term" value="P:endocytosis"/>
    <property type="evidence" value="ECO:0007669"/>
    <property type="project" value="InterPro"/>
</dbReference>
<dbReference type="SUPFAM" id="SSF50044">
    <property type="entry name" value="SH3-domain"/>
    <property type="match status" value="1"/>
</dbReference>
<evidence type="ECO:0000259" key="8">
    <source>
        <dbReference type="PROSITE" id="PS50002"/>
    </source>
</evidence>
<dbReference type="InterPro" id="IPR001452">
    <property type="entry name" value="SH3_domain"/>
</dbReference>
<dbReference type="InterPro" id="IPR004148">
    <property type="entry name" value="BAR_dom"/>
</dbReference>
<dbReference type="GO" id="GO:0008092">
    <property type="term" value="F:cytoskeletal protein binding"/>
    <property type="evidence" value="ECO:0007669"/>
    <property type="project" value="UniProtKB-ARBA"/>
</dbReference>
<dbReference type="CDD" id="cd07307">
    <property type="entry name" value="BAR"/>
    <property type="match status" value="1"/>
</dbReference>
<feature type="coiled-coil region" evidence="6">
    <location>
        <begin position="115"/>
        <end position="159"/>
    </location>
</feature>
<evidence type="ECO:0000256" key="5">
    <source>
        <dbReference type="PROSITE-ProRule" id="PRU00192"/>
    </source>
</evidence>
<dbReference type="GO" id="GO:0097320">
    <property type="term" value="P:plasma membrane tubulation"/>
    <property type="evidence" value="ECO:0007669"/>
    <property type="project" value="TreeGrafter"/>
</dbReference>
<dbReference type="FunFam" id="2.30.30.40:FF:000072">
    <property type="entry name" value="Unconventional Myosin IB"/>
    <property type="match status" value="1"/>
</dbReference>
<dbReference type="Gene3D" id="2.30.30.40">
    <property type="entry name" value="SH3 Domains"/>
    <property type="match status" value="1"/>
</dbReference>
<dbReference type="Pfam" id="PF03114">
    <property type="entry name" value="BAR"/>
    <property type="match status" value="1"/>
</dbReference>
<evidence type="ECO:0000256" key="6">
    <source>
        <dbReference type="SAM" id="Coils"/>
    </source>
</evidence>
<feature type="compositionally biased region" description="Low complexity" evidence="7">
    <location>
        <begin position="268"/>
        <end position="277"/>
    </location>
</feature>
<dbReference type="PANTHER" id="PTHR47174:SF3">
    <property type="entry name" value="BRIDGING INTEGRATOR 3"/>
    <property type="match status" value="1"/>
</dbReference>
<feature type="region of interest" description="Disordered" evidence="7">
    <location>
        <begin position="267"/>
        <end position="296"/>
    </location>
</feature>